<keyword evidence="2" id="KW-1133">Transmembrane helix</keyword>
<dbReference type="AlphaFoldDB" id="A0A4Y2DHZ9"/>
<keyword evidence="4" id="KW-1185">Reference proteome</keyword>
<evidence type="ECO:0000256" key="2">
    <source>
        <dbReference type="SAM" id="Phobius"/>
    </source>
</evidence>
<organism evidence="3 4">
    <name type="scientific">Araneus ventricosus</name>
    <name type="common">Orbweaver spider</name>
    <name type="synonym">Epeira ventricosa</name>
    <dbReference type="NCBI Taxonomy" id="182803"/>
    <lineage>
        <taxon>Eukaryota</taxon>
        <taxon>Metazoa</taxon>
        <taxon>Ecdysozoa</taxon>
        <taxon>Arthropoda</taxon>
        <taxon>Chelicerata</taxon>
        <taxon>Arachnida</taxon>
        <taxon>Araneae</taxon>
        <taxon>Araneomorphae</taxon>
        <taxon>Entelegynae</taxon>
        <taxon>Araneoidea</taxon>
        <taxon>Araneidae</taxon>
        <taxon>Araneus</taxon>
    </lineage>
</organism>
<dbReference type="Proteomes" id="UP000499080">
    <property type="component" value="Unassembled WGS sequence"/>
</dbReference>
<keyword evidence="2" id="KW-0472">Membrane</keyword>
<proteinExistence type="predicted"/>
<gene>
    <name evidence="3" type="ORF">AVEN_24351_1</name>
</gene>
<evidence type="ECO:0000313" key="3">
    <source>
        <dbReference type="EMBL" id="GBM15839.1"/>
    </source>
</evidence>
<protein>
    <submittedName>
        <fullName evidence="3">Uncharacterized protein</fullName>
    </submittedName>
</protein>
<keyword evidence="2" id="KW-0812">Transmembrane</keyword>
<evidence type="ECO:0000256" key="1">
    <source>
        <dbReference type="SAM" id="MobiDB-lite"/>
    </source>
</evidence>
<feature type="compositionally biased region" description="Polar residues" evidence="1">
    <location>
        <begin position="176"/>
        <end position="207"/>
    </location>
</feature>
<feature type="region of interest" description="Disordered" evidence="1">
    <location>
        <begin position="176"/>
        <end position="218"/>
    </location>
</feature>
<comment type="caution">
    <text evidence="3">The sequence shown here is derived from an EMBL/GenBank/DDBJ whole genome shotgun (WGS) entry which is preliminary data.</text>
</comment>
<reference evidence="3 4" key="1">
    <citation type="journal article" date="2019" name="Sci. Rep.">
        <title>Orb-weaving spider Araneus ventricosus genome elucidates the spidroin gene catalogue.</title>
        <authorList>
            <person name="Kono N."/>
            <person name="Nakamura H."/>
            <person name="Ohtoshi R."/>
            <person name="Moran D.A.P."/>
            <person name="Shinohara A."/>
            <person name="Yoshida Y."/>
            <person name="Fujiwara M."/>
            <person name="Mori M."/>
            <person name="Tomita M."/>
            <person name="Arakawa K."/>
        </authorList>
    </citation>
    <scope>NUCLEOTIDE SEQUENCE [LARGE SCALE GENOMIC DNA]</scope>
</reference>
<dbReference type="EMBL" id="BGPR01089568">
    <property type="protein sequence ID" value="GBM15839.1"/>
    <property type="molecule type" value="Genomic_DNA"/>
</dbReference>
<sequence>MQDFAEETTQELVEGTRIVIEKNDCFPLTVVRNLGDWTRIPDTATIVLHLFLALPTMVAFITRVPLTDNNDRKIHSQRLSDILQLVKENLTRTITERKTGKFENIKWKKVETKLRNDIEQKSYCDQRLHFRANRIFAVIKVDVVSSSVFAGLSSMCEMKCATTHMVPEQAASHPYQATGTTYPSSHQYQAPHSSFHTSTTGPSQFTTHMGPVQAASHP</sequence>
<evidence type="ECO:0000313" key="4">
    <source>
        <dbReference type="Proteomes" id="UP000499080"/>
    </source>
</evidence>
<name>A0A4Y2DHZ9_ARAVE</name>
<accession>A0A4Y2DHZ9</accession>
<feature type="transmembrane region" description="Helical" evidence="2">
    <location>
        <begin position="46"/>
        <end position="66"/>
    </location>
</feature>